<gene>
    <name evidence="2" type="ORF">CANARDRAFT_174404</name>
</gene>
<feature type="compositionally biased region" description="Polar residues" evidence="1">
    <location>
        <begin position="32"/>
        <end position="47"/>
    </location>
</feature>
<dbReference type="EMBL" id="KV453848">
    <property type="protein sequence ID" value="ODV87342.1"/>
    <property type="molecule type" value="Genomic_DNA"/>
</dbReference>
<accession>A0A1E4T6I6</accession>
<dbReference type="AlphaFoldDB" id="A0A1E4T6I6"/>
<keyword evidence="3" id="KW-1185">Reference proteome</keyword>
<sequence>MNSFNFTHSDLSAGYDHIILLNYVLPSIIQSESQTSKRSQDSSQTPKPTRMAHMKFYLPRQRSESLLASLLHNMQMINIYIVHSPNSAEKVIT</sequence>
<name>A0A1E4T6I6_9ASCO</name>
<protein>
    <submittedName>
        <fullName evidence="2">Uncharacterized protein</fullName>
    </submittedName>
</protein>
<evidence type="ECO:0000313" key="3">
    <source>
        <dbReference type="Proteomes" id="UP000094801"/>
    </source>
</evidence>
<reference evidence="3" key="1">
    <citation type="submission" date="2016-04" db="EMBL/GenBank/DDBJ databases">
        <title>Comparative genomics of biotechnologically important yeasts.</title>
        <authorList>
            <consortium name="DOE Joint Genome Institute"/>
            <person name="Riley R."/>
            <person name="Haridas S."/>
            <person name="Wolfe K.H."/>
            <person name="Lopes M.R."/>
            <person name="Hittinger C.T."/>
            <person name="Goker M."/>
            <person name="Salamov A."/>
            <person name="Wisecaver J."/>
            <person name="Long T.M."/>
            <person name="Aerts A.L."/>
            <person name="Barry K."/>
            <person name="Choi C."/>
            <person name="Clum A."/>
            <person name="Coughlan A.Y."/>
            <person name="Deshpande S."/>
            <person name="Douglass A.P."/>
            <person name="Hanson S.J."/>
            <person name="Klenk H.-P."/>
            <person name="Labutti K."/>
            <person name="Lapidus A."/>
            <person name="Lindquist E."/>
            <person name="Lipzen A."/>
            <person name="Meier-Kolthoff J.P."/>
            <person name="Ohm R.A."/>
            <person name="Otillar R.P."/>
            <person name="Pangilinan J."/>
            <person name="Peng Y."/>
            <person name="Rokas A."/>
            <person name="Rosa C.A."/>
            <person name="Scheuner C."/>
            <person name="Sibirny A.A."/>
            <person name="Slot J.C."/>
            <person name="Stielow J.B."/>
            <person name="Sun H."/>
            <person name="Kurtzman C.P."/>
            <person name="Blackwell M."/>
            <person name="Grigoriev I.V."/>
            <person name="Jeffries T.W."/>
        </authorList>
    </citation>
    <scope>NUCLEOTIDE SEQUENCE [LARGE SCALE GENOMIC DNA]</scope>
    <source>
        <strain evidence="3">NRRL YB-2248</strain>
    </source>
</reference>
<feature type="region of interest" description="Disordered" evidence="1">
    <location>
        <begin position="32"/>
        <end position="51"/>
    </location>
</feature>
<organism evidence="2 3">
    <name type="scientific">[Candida] arabinofermentans NRRL YB-2248</name>
    <dbReference type="NCBI Taxonomy" id="983967"/>
    <lineage>
        <taxon>Eukaryota</taxon>
        <taxon>Fungi</taxon>
        <taxon>Dikarya</taxon>
        <taxon>Ascomycota</taxon>
        <taxon>Saccharomycotina</taxon>
        <taxon>Pichiomycetes</taxon>
        <taxon>Pichiales</taxon>
        <taxon>Pichiaceae</taxon>
        <taxon>Ogataea</taxon>
        <taxon>Ogataea/Candida clade</taxon>
    </lineage>
</organism>
<proteinExistence type="predicted"/>
<evidence type="ECO:0000256" key="1">
    <source>
        <dbReference type="SAM" id="MobiDB-lite"/>
    </source>
</evidence>
<dbReference type="Proteomes" id="UP000094801">
    <property type="component" value="Unassembled WGS sequence"/>
</dbReference>
<evidence type="ECO:0000313" key="2">
    <source>
        <dbReference type="EMBL" id="ODV87342.1"/>
    </source>
</evidence>